<dbReference type="InterPro" id="IPR003953">
    <property type="entry name" value="FAD-dep_OxRdtase_2_FAD-bd"/>
</dbReference>
<name>A0A418V0J3_RHOPL</name>
<accession>A0A418V0J3</accession>
<dbReference type="Gene3D" id="3.50.50.60">
    <property type="entry name" value="FAD/NAD(P)-binding domain"/>
    <property type="match status" value="2"/>
</dbReference>
<comment type="cofactor">
    <cofactor evidence="1">
        <name>FAD</name>
        <dbReference type="ChEBI" id="CHEBI:57692"/>
    </cofactor>
</comment>
<dbReference type="PANTHER" id="PTHR43400">
    <property type="entry name" value="FUMARATE REDUCTASE"/>
    <property type="match status" value="1"/>
</dbReference>
<comment type="caution">
    <text evidence="7">The sequence shown here is derived from an EMBL/GenBank/DDBJ whole genome shotgun (WGS) entry which is preliminary data.</text>
</comment>
<dbReference type="NCBIfam" id="NF009477">
    <property type="entry name" value="PRK12843.1"/>
    <property type="match status" value="1"/>
</dbReference>
<evidence type="ECO:0000259" key="6">
    <source>
        <dbReference type="Pfam" id="PF00890"/>
    </source>
</evidence>
<dbReference type="OrthoDB" id="3178130at2"/>
<feature type="domain" description="FAD-dependent oxidoreductase 2 FAD-binding" evidence="6">
    <location>
        <begin position="23"/>
        <end position="560"/>
    </location>
</feature>
<dbReference type="Proteomes" id="UP000285523">
    <property type="component" value="Unassembled WGS sequence"/>
</dbReference>
<proteinExistence type="predicted"/>
<evidence type="ECO:0000256" key="3">
    <source>
        <dbReference type="ARBA" id="ARBA00022827"/>
    </source>
</evidence>
<gene>
    <name evidence="7" type="ORF">D4Q52_21100</name>
</gene>
<dbReference type="Pfam" id="PF00890">
    <property type="entry name" value="FAD_binding_2"/>
    <property type="match status" value="1"/>
</dbReference>
<evidence type="ECO:0000256" key="1">
    <source>
        <dbReference type="ARBA" id="ARBA00001974"/>
    </source>
</evidence>
<keyword evidence="3" id="KW-0274">FAD</keyword>
<dbReference type="InterPro" id="IPR036188">
    <property type="entry name" value="FAD/NAD-bd_sf"/>
</dbReference>
<dbReference type="PANTHER" id="PTHR43400:SF10">
    <property type="entry name" value="3-OXOSTEROID 1-DEHYDROGENASE"/>
    <property type="match status" value="1"/>
</dbReference>
<keyword evidence="5" id="KW-0812">Transmembrane</keyword>
<dbReference type="InterPro" id="IPR050315">
    <property type="entry name" value="FAD-oxidoreductase_2"/>
</dbReference>
<dbReference type="SUPFAM" id="SSF51905">
    <property type="entry name" value="FAD/NAD(P)-binding domain"/>
    <property type="match status" value="1"/>
</dbReference>
<evidence type="ECO:0000256" key="4">
    <source>
        <dbReference type="ARBA" id="ARBA00023002"/>
    </source>
</evidence>
<keyword evidence="5" id="KW-1133">Transmembrane helix</keyword>
<protein>
    <submittedName>
        <fullName evidence="7">FAD-dependent oxidoreductase</fullName>
    </submittedName>
</protein>
<dbReference type="SUPFAM" id="SSF56425">
    <property type="entry name" value="Succinate dehydrogenase/fumarate reductase flavoprotein, catalytic domain"/>
    <property type="match status" value="1"/>
</dbReference>
<evidence type="ECO:0000313" key="8">
    <source>
        <dbReference type="Proteomes" id="UP000285523"/>
    </source>
</evidence>
<sequence>MNRTEATVRTDHQLGDIESGSFDVIVIGAGAAGLSAALFAAIAGLKPLLVEHTDRVGGTSAYSAGSAWIPNTHHAALVGADDSIDKAALYLRHSVGNESPESMRLAFLANGPKAVADLEQHSHVRFRARKLHPDYNSDLPGATLKGRVLEAMPFDGRELGDLFDLVREPIPEFTVLGGMMVNQEDVLNFLSAGRSWRAFRHSAGLLARHALDRLSHRRGTRLMMGNALTARLLLSLRERGVPMLLNASVKAIDLRDGSPSQLTIEQDGVTRTLVCRGGLVSATGGFNRHPRLRAELLRQPVAQYCPGAQGHTGQLHELLSGIGARYGADGRDSAFWAPVSVRRRRNGETAVFPHFIFDRGRPGTITVNQSGRRFVNEALSYHPFTQGMLDANAISPSIPAYLIADETALRKYGLGMARPGRWGRGPFIRDGYLTRAESLAELAAKLGIAPAELTATVQRFNEFARTGIDQDFGRGSTDYQRITAGDMSHGPNPCLGAVDTAPFYAVRLFPGDIGAATGFVTDESACVLRHDGSRIERLYACGNDMHSVMGGNYPGPGITLGPAIVFAYIAVQDIARRMNNGTASAAA</sequence>
<dbReference type="InterPro" id="IPR027477">
    <property type="entry name" value="Succ_DH/fumarate_Rdtase_cat_sf"/>
</dbReference>
<evidence type="ECO:0000313" key="7">
    <source>
        <dbReference type="EMBL" id="RJF69230.1"/>
    </source>
</evidence>
<keyword evidence="2" id="KW-0285">Flavoprotein</keyword>
<dbReference type="AlphaFoldDB" id="A0A418V0J3"/>
<evidence type="ECO:0000256" key="5">
    <source>
        <dbReference type="SAM" id="Phobius"/>
    </source>
</evidence>
<dbReference type="GO" id="GO:0016491">
    <property type="term" value="F:oxidoreductase activity"/>
    <property type="evidence" value="ECO:0007669"/>
    <property type="project" value="UniProtKB-KW"/>
</dbReference>
<evidence type="ECO:0000256" key="2">
    <source>
        <dbReference type="ARBA" id="ARBA00022630"/>
    </source>
</evidence>
<dbReference type="GO" id="GO:0008202">
    <property type="term" value="P:steroid metabolic process"/>
    <property type="evidence" value="ECO:0007669"/>
    <property type="project" value="UniProtKB-ARBA"/>
</dbReference>
<keyword evidence="5" id="KW-0472">Membrane</keyword>
<keyword evidence="4" id="KW-0560">Oxidoreductase</keyword>
<reference evidence="7 8" key="1">
    <citation type="submission" date="2018-09" db="EMBL/GenBank/DDBJ databases">
        <title>Draft genome sequence of Rhodopseudomonas palustris 2.1.18.</title>
        <authorList>
            <person name="Robertson S.L."/>
            <person name="Meyer T.E."/>
            <person name="Kyndt J.A."/>
        </authorList>
    </citation>
    <scope>NUCLEOTIDE SEQUENCE [LARGE SCALE GENOMIC DNA]</scope>
    <source>
        <strain evidence="7 8">2.1.18</strain>
    </source>
</reference>
<organism evidence="7 8">
    <name type="scientific">Rhodopseudomonas palustris</name>
    <dbReference type="NCBI Taxonomy" id="1076"/>
    <lineage>
        <taxon>Bacteria</taxon>
        <taxon>Pseudomonadati</taxon>
        <taxon>Pseudomonadota</taxon>
        <taxon>Alphaproteobacteria</taxon>
        <taxon>Hyphomicrobiales</taxon>
        <taxon>Nitrobacteraceae</taxon>
        <taxon>Rhodopseudomonas</taxon>
    </lineage>
</organism>
<feature type="transmembrane region" description="Helical" evidence="5">
    <location>
        <begin position="24"/>
        <end position="45"/>
    </location>
</feature>
<dbReference type="EMBL" id="QYYD01000025">
    <property type="protein sequence ID" value="RJF69230.1"/>
    <property type="molecule type" value="Genomic_DNA"/>
</dbReference>